<keyword evidence="4 6" id="KW-0472">Membrane</keyword>
<keyword evidence="3 6" id="KW-1133">Transmembrane helix</keyword>
<evidence type="ECO:0000313" key="8">
    <source>
        <dbReference type="EMBL" id="RMN38394.1"/>
    </source>
</evidence>
<dbReference type="EMBL" id="LJPX01000377">
    <property type="protein sequence ID" value="KPW70768.1"/>
    <property type="molecule type" value="Genomic_DNA"/>
</dbReference>
<evidence type="ECO:0000256" key="3">
    <source>
        <dbReference type="ARBA" id="ARBA00022989"/>
    </source>
</evidence>
<evidence type="ECO:0000313" key="10">
    <source>
        <dbReference type="Proteomes" id="UP000281372"/>
    </source>
</evidence>
<organism evidence="7 9">
    <name type="scientific">Pseudomonas cannabina</name>
    <dbReference type="NCBI Taxonomy" id="86840"/>
    <lineage>
        <taxon>Bacteria</taxon>
        <taxon>Pseudomonadati</taxon>
        <taxon>Pseudomonadota</taxon>
        <taxon>Gammaproteobacteria</taxon>
        <taxon>Pseudomonadales</taxon>
        <taxon>Pseudomonadaceae</taxon>
        <taxon>Pseudomonas</taxon>
    </lineage>
</organism>
<dbReference type="PATRIC" id="fig|86840.3.peg.2406"/>
<feature type="region of interest" description="Disordered" evidence="5">
    <location>
        <begin position="124"/>
        <end position="162"/>
    </location>
</feature>
<dbReference type="Proteomes" id="UP000281372">
    <property type="component" value="Unassembled WGS sequence"/>
</dbReference>
<dbReference type="AlphaFoldDB" id="A0A0P9LJV8"/>
<comment type="caution">
    <text evidence="7">The sequence shown here is derived from an EMBL/GenBank/DDBJ whole genome shotgun (WGS) entry which is preliminary data.</text>
</comment>
<evidence type="ECO:0000256" key="2">
    <source>
        <dbReference type="ARBA" id="ARBA00022692"/>
    </source>
</evidence>
<evidence type="ECO:0000256" key="6">
    <source>
        <dbReference type="SAM" id="Phobius"/>
    </source>
</evidence>
<dbReference type="RefSeq" id="WP_082438159.1">
    <property type="nucleotide sequence ID" value="NZ_LJPX01000377.1"/>
</dbReference>
<feature type="transmembrane region" description="Helical" evidence="6">
    <location>
        <begin position="52"/>
        <end position="75"/>
    </location>
</feature>
<feature type="transmembrane region" description="Helical" evidence="6">
    <location>
        <begin position="24"/>
        <end position="46"/>
    </location>
</feature>
<keyword evidence="2 6" id="KW-0812">Transmembrane</keyword>
<dbReference type="GO" id="GO:0016020">
    <property type="term" value="C:membrane"/>
    <property type="evidence" value="ECO:0007669"/>
    <property type="project" value="UniProtKB-SubCell"/>
</dbReference>
<evidence type="ECO:0000256" key="1">
    <source>
        <dbReference type="ARBA" id="ARBA00004370"/>
    </source>
</evidence>
<dbReference type="Proteomes" id="UP000050564">
    <property type="component" value="Unassembled WGS sequence"/>
</dbReference>
<evidence type="ECO:0000313" key="7">
    <source>
        <dbReference type="EMBL" id="KPW70768.1"/>
    </source>
</evidence>
<name>A0A0P9LJV8_PSECA</name>
<evidence type="ECO:0000256" key="4">
    <source>
        <dbReference type="ARBA" id="ARBA00023136"/>
    </source>
</evidence>
<reference evidence="8 10" key="2">
    <citation type="submission" date="2018-08" db="EMBL/GenBank/DDBJ databases">
        <title>Recombination of ecologically and evolutionarily significant loci maintains genetic cohesion in the Pseudomonas syringae species complex.</title>
        <authorList>
            <person name="Dillon M."/>
            <person name="Thakur S."/>
            <person name="Almeida R.N.D."/>
            <person name="Weir B.S."/>
            <person name="Guttman D.S."/>
        </authorList>
    </citation>
    <scope>NUCLEOTIDE SEQUENCE [LARGE SCALE GENOMIC DNA]</scope>
    <source>
        <strain evidence="8 10">ICMP 2821</strain>
    </source>
</reference>
<comment type="subcellular location">
    <subcellularLocation>
        <location evidence="1">Membrane</location>
    </subcellularLocation>
</comment>
<reference evidence="7 9" key="1">
    <citation type="submission" date="2015-09" db="EMBL/GenBank/DDBJ databases">
        <title>Genome announcement of multiple Pseudomonas syringae strains.</title>
        <authorList>
            <person name="Thakur S."/>
            <person name="Wang P.W."/>
            <person name="Gong Y."/>
            <person name="Weir B.S."/>
            <person name="Guttman D.S."/>
        </authorList>
    </citation>
    <scope>NUCLEOTIDE SEQUENCE [LARGE SCALE GENOMIC DNA]</scope>
    <source>
        <strain evidence="7 9">ICMP2823</strain>
    </source>
</reference>
<gene>
    <name evidence="7" type="ORF">ALO81_101344</name>
    <name evidence="8" type="ORF">ALQ64_02329</name>
</gene>
<accession>A0A0P9LJV8</accession>
<dbReference type="Pfam" id="PF05101">
    <property type="entry name" value="VirB3"/>
    <property type="match status" value="1"/>
</dbReference>
<proteinExistence type="predicted"/>
<dbReference type="InterPro" id="IPR007792">
    <property type="entry name" value="T4SS_VirB3/TrbD/AvhB"/>
</dbReference>
<dbReference type="EMBL" id="RBOW01000168">
    <property type="protein sequence ID" value="RMN38394.1"/>
    <property type="molecule type" value="Genomic_DNA"/>
</dbReference>
<evidence type="ECO:0000256" key="5">
    <source>
        <dbReference type="SAM" id="MobiDB-lite"/>
    </source>
</evidence>
<protein>
    <submittedName>
        <fullName evidence="7 8">VirB3</fullName>
    </submittedName>
</protein>
<sequence length="162" mass="17749">MASNEVLKKEVSPSYNAMSRPAMFWNIPIMPLVGLLMGGLVFGVAATFLLSWVWGLVAASPFLIALIALRVVGLIDPQYLRRVRFALRRLRLNLKYGKPLLLTPINPQWSKFYGARFSQKRYASGGQSAADGLSGGRAHDNPVRQSPGEPDPAQGGLPRDSQ</sequence>
<evidence type="ECO:0000313" key="9">
    <source>
        <dbReference type="Proteomes" id="UP000050564"/>
    </source>
</evidence>